<proteinExistence type="predicted"/>
<name>A0A560H5U4_9PROT</name>
<evidence type="ECO:0000313" key="1">
    <source>
        <dbReference type="EMBL" id="TWB41179.1"/>
    </source>
</evidence>
<evidence type="ECO:0000313" key="2">
    <source>
        <dbReference type="Proteomes" id="UP000315751"/>
    </source>
</evidence>
<sequence>MKVAAFTSFTGAYIPNARILAKSVAAVHPEWDMYALFNDRTPDEIRWEDEPFTGVVFADWLKVKGGWERWAFDYSVVEFCTATKGVMTEFLFDVYGYDLVVYLDPDVLVTSRLNSVVEILQSGEASAALTPHITDAEESIEAIESHEIAALKHGTFNLGFFAFYNRPQGRTFLRWWADRLLSYSHIDFQSGLFTDQKWCNIAPYIFDGIYIIKDRTFNVATWNMTNRKVHQDVNGTWTVNGEPMVFYHFSGFGHDFAWADRELRLFAEEGTDILKLWSVYKRLYEDNKLSHSAPPWFWGQTITGEGISVEMRRAARHGTSLNPFSKL</sequence>
<comment type="caution">
    <text evidence="1">The sequence shown here is derived from an EMBL/GenBank/DDBJ whole genome shotgun (WGS) entry which is preliminary data.</text>
</comment>
<reference evidence="1 2" key="1">
    <citation type="submission" date="2019-06" db="EMBL/GenBank/DDBJ databases">
        <title>Genomic Encyclopedia of Type Strains, Phase IV (KMG-V): Genome sequencing to study the core and pangenomes of soil and plant-associated prokaryotes.</title>
        <authorList>
            <person name="Whitman W."/>
        </authorList>
    </citation>
    <scope>NUCLEOTIDE SEQUENCE [LARGE SCALE GENOMIC DNA]</scope>
    <source>
        <strain evidence="1 2">BR 11622</strain>
    </source>
</reference>
<dbReference type="SUPFAM" id="SSF53448">
    <property type="entry name" value="Nucleotide-diphospho-sugar transferases"/>
    <property type="match status" value="1"/>
</dbReference>
<keyword evidence="2" id="KW-1185">Reference proteome</keyword>
<evidence type="ECO:0008006" key="3">
    <source>
        <dbReference type="Google" id="ProtNLM"/>
    </source>
</evidence>
<protein>
    <recommendedName>
        <fullName evidence="3">Glycosyl transferase family 8</fullName>
    </recommendedName>
</protein>
<dbReference type="AlphaFoldDB" id="A0A560H5U4"/>
<dbReference type="EMBL" id="VITR01000008">
    <property type="protein sequence ID" value="TWB41179.1"/>
    <property type="molecule type" value="Genomic_DNA"/>
</dbReference>
<dbReference type="OrthoDB" id="118340at2"/>
<accession>A0A560H5U4</accession>
<gene>
    <name evidence="1" type="ORF">FBZ90_108203</name>
</gene>
<organism evidence="1 2">
    <name type="scientific">Nitrospirillum amazonense</name>
    <dbReference type="NCBI Taxonomy" id="28077"/>
    <lineage>
        <taxon>Bacteria</taxon>
        <taxon>Pseudomonadati</taxon>
        <taxon>Pseudomonadota</taxon>
        <taxon>Alphaproteobacteria</taxon>
        <taxon>Rhodospirillales</taxon>
        <taxon>Azospirillaceae</taxon>
        <taxon>Nitrospirillum</taxon>
    </lineage>
</organism>
<dbReference type="InterPro" id="IPR029044">
    <property type="entry name" value="Nucleotide-diphossugar_trans"/>
</dbReference>
<dbReference type="Proteomes" id="UP000315751">
    <property type="component" value="Unassembled WGS sequence"/>
</dbReference>
<dbReference type="RefSeq" id="WP_145733583.1">
    <property type="nucleotide sequence ID" value="NZ_VITR01000008.1"/>
</dbReference>
<dbReference type="Gene3D" id="3.90.550.10">
    <property type="entry name" value="Spore Coat Polysaccharide Biosynthesis Protein SpsA, Chain A"/>
    <property type="match status" value="1"/>
</dbReference>